<organism evidence="1 3">
    <name type="scientific">Plasmodiophora brassicae</name>
    <name type="common">Clubroot disease agent</name>
    <dbReference type="NCBI Taxonomy" id="37360"/>
    <lineage>
        <taxon>Eukaryota</taxon>
        <taxon>Sar</taxon>
        <taxon>Rhizaria</taxon>
        <taxon>Endomyxa</taxon>
        <taxon>Phytomyxea</taxon>
        <taxon>Plasmodiophorida</taxon>
        <taxon>Plasmodiophoridae</taxon>
        <taxon>Plasmodiophora</taxon>
    </lineage>
</organism>
<gene>
    <name evidence="1" type="ORF">PBRA_002877</name>
    <name evidence="2" type="ORF">PLBR_LOCUS2229</name>
</gene>
<dbReference type="Proteomes" id="UP000039324">
    <property type="component" value="Unassembled WGS sequence"/>
</dbReference>
<proteinExistence type="predicted"/>
<dbReference type="STRING" id="37360.A0A0G4J5Q8"/>
<accession>A0A0G4J5Q8</accession>
<dbReference type="PANTHER" id="PTHR14494:SF0">
    <property type="entry name" value="ALADIN"/>
    <property type="match status" value="1"/>
</dbReference>
<reference evidence="2 4" key="2">
    <citation type="submission" date="2018-03" db="EMBL/GenBank/DDBJ databases">
        <authorList>
            <person name="Fogelqvist J."/>
        </authorList>
    </citation>
    <scope>NUCLEOTIDE SEQUENCE [LARGE SCALE GENOMIC DNA]</scope>
</reference>
<reference evidence="1 3" key="1">
    <citation type="submission" date="2015-02" db="EMBL/GenBank/DDBJ databases">
        <authorList>
            <person name="Chooi Y.-H."/>
        </authorList>
    </citation>
    <scope>NUCLEOTIDE SEQUENCE [LARGE SCALE GENOMIC DNA]</scope>
    <source>
        <strain evidence="1">E3</strain>
    </source>
</reference>
<dbReference type="GO" id="GO:0005643">
    <property type="term" value="C:nuclear pore"/>
    <property type="evidence" value="ECO:0007669"/>
    <property type="project" value="TreeGrafter"/>
</dbReference>
<keyword evidence="2" id="KW-0496">Mitochondrion</keyword>
<dbReference type="OrthoDB" id="411991at2759"/>
<dbReference type="SUPFAM" id="SSF69322">
    <property type="entry name" value="Tricorn protease domain 2"/>
    <property type="match status" value="1"/>
</dbReference>
<dbReference type="Gene3D" id="2.130.10.10">
    <property type="entry name" value="YVTN repeat-like/Quinoprotein amine dehydrogenase"/>
    <property type="match status" value="1"/>
</dbReference>
<geneLocation type="mitochondrion" evidence="2"/>
<evidence type="ECO:0000313" key="4">
    <source>
        <dbReference type="Proteomes" id="UP000290189"/>
    </source>
</evidence>
<name>A0A0G4J5Q8_PLABS</name>
<evidence type="ECO:0008006" key="5">
    <source>
        <dbReference type="Google" id="ProtNLM"/>
    </source>
</evidence>
<dbReference type="GO" id="GO:0006913">
    <property type="term" value="P:nucleocytoplasmic transport"/>
    <property type="evidence" value="ECO:0007669"/>
    <property type="project" value="TreeGrafter"/>
</dbReference>
<dbReference type="OMA" id="FQPLYKD"/>
<keyword evidence="3" id="KW-1185">Reference proteome</keyword>
<dbReference type="EMBL" id="OVEO01000003">
    <property type="protein sequence ID" value="SPQ95014.1"/>
    <property type="molecule type" value="Genomic_DNA"/>
</dbReference>
<evidence type="ECO:0000313" key="1">
    <source>
        <dbReference type="EMBL" id="CEP02910.1"/>
    </source>
</evidence>
<dbReference type="InterPro" id="IPR045139">
    <property type="entry name" value="Aladin"/>
</dbReference>
<dbReference type="PANTHER" id="PTHR14494">
    <property type="entry name" value="ALADIN/ADRACALIN/AAAS"/>
    <property type="match status" value="1"/>
</dbReference>
<dbReference type="InterPro" id="IPR015943">
    <property type="entry name" value="WD40/YVTN_repeat-like_dom_sf"/>
</dbReference>
<sequence length="469" mass="51565">MGRQSMRMRPPPSALASQDHVVTLAGLSAPDRPTSGSGGQFTVCESGFALVTVGPRQPLEPQLDQKSLRLVVDRDRLRYSPVLLPSLSQLPGCNQNGQSTSEEFRPLFGIDAEGNPHELPLPYDQAKPVLSALCWHPTKPMIAITLANNLTYFLDVATGVWSDLVLQHEYQRNVIAMAYSPVGGNDLAVHTGDSVCLWHIVEGQRSAWVMRLHPDDWSERPSTSGSLSYSPSGRFLAFASHGQPSISVWDCVRKGPAGHTPLAARGKRITDVSWSSNGLYLVGFSRSSSNFYVWDTTRWDCARWTLGTGGPLQGITWHCNQSLMMVAGSDCSLIHCVRLDPLEIWPGLDVDQDPDGLGVGGKPNQIAWSPTSQRLAISFTEDSDDCADMIAIIATSIDVSNHVRYTPIGWIRGPQSPVSHMLNRPVFMCFRPEFEHGALLCVAWRHGQITFYPMLFAHDSKPVRPSARA</sequence>
<protein>
    <recommendedName>
        <fullName evidence="5">Anaphase-promoting complex subunit 4 WD40 domain-containing protein</fullName>
    </recommendedName>
</protein>
<dbReference type="AlphaFoldDB" id="A0A0G4J5Q8"/>
<dbReference type="Proteomes" id="UP000290189">
    <property type="component" value="Unassembled WGS sequence"/>
</dbReference>
<dbReference type="EMBL" id="CDSF01000133">
    <property type="protein sequence ID" value="CEP02910.1"/>
    <property type="molecule type" value="Genomic_DNA"/>
</dbReference>
<evidence type="ECO:0000313" key="2">
    <source>
        <dbReference type="EMBL" id="SPQ95014.1"/>
    </source>
</evidence>
<evidence type="ECO:0000313" key="3">
    <source>
        <dbReference type="Proteomes" id="UP000039324"/>
    </source>
</evidence>